<dbReference type="Pfam" id="PF03936">
    <property type="entry name" value="Terpene_synth_C"/>
    <property type="match status" value="1"/>
</dbReference>
<name>A0A2U1PHS8_ARTAN</name>
<dbReference type="SUPFAM" id="SSF48576">
    <property type="entry name" value="Terpenoid synthases"/>
    <property type="match status" value="1"/>
</dbReference>
<feature type="domain" description="Terpene synthase metal-binding" evidence="6">
    <location>
        <begin position="254"/>
        <end position="490"/>
    </location>
</feature>
<evidence type="ECO:0000256" key="2">
    <source>
        <dbReference type="ARBA" id="ARBA00022723"/>
    </source>
</evidence>
<dbReference type="OrthoDB" id="1877784at2759"/>
<keyword evidence="2" id="KW-0479">Metal-binding</keyword>
<dbReference type="FunFam" id="1.50.10.130:FF:000001">
    <property type="entry name" value="Isoprene synthase, chloroplastic"/>
    <property type="match status" value="1"/>
</dbReference>
<dbReference type="InterPro" id="IPR001906">
    <property type="entry name" value="Terpene_synth_N"/>
</dbReference>
<dbReference type="PANTHER" id="PTHR31225">
    <property type="entry name" value="OS04G0344100 PROTEIN-RELATED"/>
    <property type="match status" value="1"/>
</dbReference>
<dbReference type="Pfam" id="PF01397">
    <property type="entry name" value="Terpene_synth"/>
    <property type="match status" value="1"/>
</dbReference>
<dbReference type="Proteomes" id="UP000245207">
    <property type="component" value="Unassembled WGS sequence"/>
</dbReference>
<dbReference type="SFLD" id="SFLDG01019">
    <property type="entry name" value="Terpene_Cyclase_Like_1_C_Termi"/>
    <property type="match status" value="1"/>
</dbReference>
<evidence type="ECO:0000256" key="1">
    <source>
        <dbReference type="ARBA" id="ARBA00001946"/>
    </source>
</evidence>
<organism evidence="7 8">
    <name type="scientific">Artemisia annua</name>
    <name type="common">Sweet wormwood</name>
    <dbReference type="NCBI Taxonomy" id="35608"/>
    <lineage>
        <taxon>Eukaryota</taxon>
        <taxon>Viridiplantae</taxon>
        <taxon>Streptophyta</taxon>
        <taxon>Embryophyta</taxon>
        <taxon>Tracheophyta</taxon>
        <taxon>Spermatophyta</taxon>
        <taxon>Magnoliopsida</taxon>
        <taxon>eudicotyledons</taxon>
        <taxon>Gunneridae</taxon>
        <taxon>Pentapetalae</taxon>
        <taxon>asterids</taxon>
        <taxon>campanulids</taxon>
        <taxon>Asterales</taxon>
        <taxon>Asteraceae</taxon>
        <taxon>Asteroideae</taxon>
        <taxon>Anthemideae</taxon>
        <taxon>Artemisiinae</taxon>
        <taxon>Artemisia</taxon>
    </lineage>
</organism>
<keyword evidence="3" id="KW-0460">Magnesium</keyword>
<dbReference type="GO" id="GO:0016102">
    <property type="term" value="P:diterpenoid biosynthetic process"/>
    <property type="evidence" value="ECO:0007669"/>
    <property type="project" value="InterPro"/>
</dbReference>
<proteinExistence type="predicted"/>
<dbReference type="AlphaFoldDB" id="A0A2U1PHS8"/>
<dbReference type="InterPro" id="IPR034741">
    <property type="entry name" value="Terpene_cyclase-like_1_C"/>
</dbReference>
<keyword evidence="4" id="KW-0456">Lyase</keyword>
<evidence type="ECO:0000259" key="5">
    <source>
        <dbReference type="Pfam" id="PF01397"/>
    </source>
</evidence>
<comment type="cofactor">
    <cofactor evidence="1">
        <name>Mg(2+)</name>
        <dbReference type="ChEBI" id="CHEBI:18420"/>
    </cofactor>
</comment>
<sequence>MAPQQEEVIRPLANYKPSIWGDQFLIYDEQEEQPEVEQMIEDLKEEVKKQMQVALDDSKEHTNLLKLVDAIQRLGIAYYFDKEIGHALRHIYDIYGDDWNGDRISLWFQLLRQQGFYVSCDIFSKYKDNTGSFKETLTSDVEGLLELYEATYLRVEGEDILDDALVFTRTHLEIIARDPFQGNIALSKQINQALERPLRKKLPRVEAFHYIPFYQQKVSHNKSLLKLAKLGFNLLQSQHKKELSQVSKWWKGFDAPKNLYFTRDRLVEVYFWAVGTYFEPQYSRGRVFLTKVIAMANVLDNTYDAYGTYKELEIFTEAVERWSSTCLDILPEYMKLIYKGLLDIHEEMENIMAKEGKAHYLDYAKESMKEFVRSQMTEAKWRNDGYVPTVDEHKSVAFISCGYKKLPIYSFVGMDDTITDEPFKWVLTNPPLIRATCAICRFMDDIVGHEEEQQRNHVASVVECYMKEHDVKEVEYINDLFSKEVENAWKCINQESLICKDIPMPLITRVINMARVIETLYKHEDTFTHVGEELIGYIKSSFVHPMTI</sequence>
<dbReference type="InterPro" id="IPR036965">
    <property type="entry name" value="Terpene_synth_N_sf"/>
</dbReference>
<dbReference type="SFLD" id="SFLDS00005">
    <property type="entry name" value="Isoprenoid_Synthase_Type_I"/>
    <property type="match status" value="1"/>
</dbReference>
<dbReference type="STRING" id="35608.A0A2U1PHS8"/>
<evidence type="ECO:0000313" key="8">
    <source>
        <dbReference type="Proteomes" id="UP000245207"/>
    </source>
</evidence>
<keyword evidence="8" id="KW-1185">Reference proteome</keyword>
<dbReference type="SUPFAM" id="SSF48239">
    <property type="entry name" value="Terpenoid cyclases/Protein prenyltransferases"/>
    <property type="match status" value="1"/>
</dbReference>
<dbReference type="FunFam" id="1.10.600.10:FF:000007">
    <property type="entry name" value="Isoprene synthase, chloroplastic"/>
    <property type="match status" value="1"/>
</dbReference>
<evidence type="ECO:0000256" key="3">
    <source>
        <dbReference type="ARBA" id="ARBA00022842"/>
    </source>
</evidence>
<dbReference type="GO" id="GO:0010333">
    <property type="term" value="F:terpene synthase activity"/>
    <property type="evidence" value="ECO:0007669"/>
    <property type="project" value="InterPro"/>
</dbReference>
<accession>A0A2U1PHS8</accession>
<evidence type="ECO:0000256" key="4">
    <source>
        <dbReference type="ARBA" id="ARBA00023239"/>
    </source>
</evidence>
<reference evidence="7 8" key="1">
    <citation type="journal article" date="2018" name="Mol. Plant">
        <title>The genome of Artemisia annua provides insight into the evolution of Asteraceae family and artemisinin biosynthesis.</title>
        <authorList>
            <person name="Shen Q."/>
            <person name="Zhang L."/>
            <person name="Liao Z."/>
            <person name="Wang S."/>
            <person name="Yan T."/>
            <person name="Shi P."/>
            <person name="Liu M."/>
            <person name="Fu X."/>
            <person name="Pan Q."/>
            <person name="Wang Y."/>
            <person name="Lv Z."/>
            <person name="Lu X."/>
            <person name="Zhang F."/>
            <person name="Jiang W."/>
            <person name="Ma Y."/>
            <person name="Chen M."/>
            <person name="Hao X."/>
            <person name="Li L."/>
            <person name="Tang Y."/>
            <person name="Lv G."/>
            <person name="Zhou Y."/>
            <person name="Sun X."/>
            <person name="Brodelius P.E."/>
            <person name="Rose J.K.C."/>
            <person name="Tang K."/>
        </authorList>
    </citation>
    <scope>NUCLEOTIDE SEQUENCE [LARGE SCALE GENOMIC DNA]</scope>
    <source>
        <strain evidence="8">cv. Huhao1</strain>
        <tissue evidence="7">Leaf</tissue>
    </source>
</reference>
<dbReference type="Gene3D" id="1.10.600.10">
    <property type="entry name" value="Farnesyl Diphosphate Synthase"/>
    <property type="match status" value="1"/>
</dbReference>
<dbReference type="InterPro" id="IPR044814">
    <property type="entry name" value="Terpene_cyclase_plant_C1"/>
</dbReference>
<dbReference type="InterPro" id="IPR005630">
    <property type="entry name" value="Terpene_synthase_metal-bd"/>
</dbReference>
<dbReference type="Gene3D" id="1.50.10.130">
    <property type="entry name" value="Terpene synthase, N-terminal domain"/>
    <property type="match status" value="1"/>
</dbReference>
<dbReference type="EMBL" id="PKPP01001135">
    <property type="protein sequence ID" value="PWA85324.1"/>
    <property type="molecule type" value="Genomic_DNA"/>
</dbReference>
<protein>
    <submittedName>
        <fullName evidence="7">Sesquiterpene synthase 4</fullName>
    </submittedName>
</protein>
<dbReference type="InterPro" id="IPR008930">
    <property type="entry name" value="Terpenoid_cyclase/PrenylTrfase"/>
</dbReference>
<dbReference type="GO" id="GO:0000287">
    <property type="term" value="F:magnesium ion binding"/>
    <property type="evidence" value="ECO:0007669"/>
    <property type="project" value="InterPro"/>
</dbReference>
<evidence type="ECO:0000313" key="7">
    <source>
        <dbReference type="EMBL" id="PWA85324.1"/>
    </source>
</evidence>
<evidence type="ECO:0000259" key="6">
    <source>
        <dbReference type="Pfam" id="PF03936"/>
    </source>
</evidence>
<dbReference type="CDD" id="cd00684">
    <property type="entry name" value="Terpene_cyclase_plant_C1"/>
    <property type="match status" value="1"/>
</dbReference>
<comment type="caution">
    <text evidence="7">The sequence shown here is derived from an EMBL/GenBank/DDBJ whole genome shotgun (WGS) entry which is preliminary data.</text>
</comment>
<feature type="domain" description="Terpene synthase N-terminal" evidence="5">
    <location>
        <begin position="19"/>
        <end position="194"/>
    </location>
</feature>
<gene>
    <name evidence="7" type="ORF">CTI12_AA151160</name>
</gene>
<dbReference type="InterPro" id="IPR008949">
    <property type="entry name" value="Isoprenoid_synthase_dom_sf"/>
</dbReference>
<dbReference type="PANTHER" id="PTHR31225:SF196">
    <property type="entry name" value="TERPENOID CYCLASES_PROTEIN PRENYLTRANSFERASE ALPHA-ALPHA TOROID-RELATED"/>
    <property type="match status" value="1"/>
</dbReference>
<dbReference type="InterPro" id="IPR050148">
    <property type="entry name" value="Terpene_synthase-like"/>
</dbReference>